<dbReference type="RefSeq" id="WP_013259812.1">
    <property type="nucleotide sequence ID" value="NC_014365.1"/>
</dbReference>
<evidence type="ECO:0000259" key="9">
    <source>
        <dbReference type="Pfam" id="PF01035"/>
    </source>
</evidence>
<comment type="similarity">
    <text evidence="2">Belongs to the MGMT family.</text>
</comment>
<protein>
    <recommendedName>
        <fullName evidence="3">methylated-DNA--[protein]-cysteine S-methyltransferase</fullName>
        <ecNumber evidence="3">2.1.1.63</ecNumber>
    </recommendedName>
</protein>
<sequence length="174" mass="17831">MPETTLVCVIESKLGPLCCASGPDGVIAVDLPPNADVDAMLAWLAQRPEAQAPVVVAPEQSPAGQQLLAYLAGQRDALTMPADLRGVGPFSRRVLEAIRHIPPGQTKTYGQVAAELGSPKAARAVGQSLHRNPAALFCPCHRVVGAGGGLVGFASGLAIKRALLAFEAGGAPLI</sequence>
<comment type="catalytic activity">
    <reaction evidence="1">
        <text>a 4-O-methyl-thymidine in DNA + L-cysteinyl-[protein] = a thymidine in DNA + S-methyl-L-cysteinyl-[protein]</text>
        <dbReference type="Rhea" id="RHEA:53428"/>
        <dbReference type="Rhea" id="RHEA-COMP:10131"/>
        <dbReference type="Rhea" id="RHEA-COMP:10132"/>
        <dbReference type="Rhea" id="RHEA-COMP:13555"/>
        <dbReference type="Rhea" id="RHEA-COMP:13556"/>
        <dbReference type="ChEBI" id="CHEBI:29950"/>
        <dbReference type="ChEBI" id="CHEBI:82612"/>
        <dbReference type="ChEBI" id="CHEBI:137386"/>
        <dbReference type="ChEBI" id="CHEBI:137387"/>
        <dbReference type="EC" id="2.1.1.63"/>
    </reaction>
</comment>
<dbReference type="PANTHER" id="PTHR10815">
    <property type="entry name" value="METHYLATED-DNA--PROTEIN-CYSTEINE METHYLTRANSFERASE"/>
    <property type="match status" value="1"/>
</dbReference>
<evidence type="ECO:0000256" key="7">
    <source>
        <dbReference type="ARBA" id="ARBA00023204"/>
    </source>
</evidence>
<evidence type="ECO:0000256" key="3">
    <source>
        <dbReference type="ARBA" id="ARBA00011918"/>
    </source>
</evidence>
<organism evidence="10 11">
    <name type="scientific">Desulfarculus baarsii (strain ATCC 33931 / DSM 2075 / LMG 7858 / VKM B-1802 / 2st14)</name>
    <dbReference type="NCBI Taxonomy" id="644282"/>
    <lineage>
        <taxon>Bacteria</taxon>
        <taxon>Pseudomonadati</taxon>
        <taxon>Thermodesulfobacteriota</taxon>
        <taxon>Desulfarculia</taxon>
        <taxon>Desulfarculales</taxon>
        <taxon>Desulfarculaceae</taxon>
        <taxon>Desulfarculus</taxon>
    </lineage>
</organism>
<evidence type="ECO:0000313" key="11">
    <source>
        <dbReference type="Proteomes" id="UP000009047"/>
    </source>
</evidence>
<dbReference type="KEGG" id="dbr:Deba_3022"/>
<dbReference type="EMBL" id="CP002085">
    <property type="protein sequence ID" value="ADK86375.1"/>
    <property type="molecule type" value="Genomic_DNA"/>
</dbReference>
<dbReference type="GO" id="GO:0032259">
    <property type="term" value="P:methylation"/>
    <property type="evidence" value="ECO:0007669"/>
    <property type="project" value="UniProtKB-KW"/>
</dbReference>
<comment type="catalytic activity">
    <reaction evidence="8">
        <text>a 6-O-methyl-2'-deoxyguanosine in DNA + L-cysteinyl-[protein] = S-methyl-L-cysteinyl-[protein] + a 2'-deoxyguanosine in DNA</text>
        <dbReference type="Rhea" id="RHEA:24000"/>
        <dbReference type="Rhea" id="RHEA-COMP:10131"/>
        <dbReference type="Rhea" id="RHEA-COMP:10132"/>
        <dbReference type="Rhea" id="RHEA-COMP:11367"/>
        <dbReference type="Rhea" id="RHEA-COMP:11368"/>
        <dbReference type="ChEBI" id="CHEBI:29950"/>
        <dbReference type="ChEBI" id="CHEBI:82612"/>
        <dbReference type="ChEBI" id="CHEBI:85445"/>
        <dbReference type="ChEBI" id="CHEBI:85448"/>
        <dbReference type="EC" id="2.1.1.63"/>
    </reaction>
</comment>
<dbReference type="Gene3D" id="1.10.10.10">
    <property type="entry name" value="Winged helix-like DNA-binding domain superfamily/Winged helix DNA-binding domain"/>
    <property type="match status" value="1"/>
</dbReference>
<evidence type="ECO:0000256" key="8">
    <source>
        <dbReference type="ARBA" id="ARBA00049348"/>
    </source>
</evidence>
<evidence type="ECO:0000313" key="10">
    <source>
        <dbReference type="EMBL" id="ADK86375.1"/>
    </source>
</evidence>
<dbReference type="Proteomes" id="UP000009047">
    <property type="component" value="Chromosome"/>
</dbReference>
<evidence type="ECO:0000256" key="4">
    <source>
        <dbReference type="ARBA" id="ARBA00022603"/>
    </source>
</evidence>
<keyword evidence="5" id="KW-0808">Transferase</keyword>
<dbReference type="OrthoDB" id="9802228at2"/>
<proteinExistence type="inferred from homology"/>
<dbReference type="GO" id="GO:0006281">
    <property type="term" value="P:DNA repair"/>
    <property type="evidence" value="ECO:0007669"/>
    <property type="project" value="UniProtKB-KW"/>
</dbReference>
<evidence type="ECO:0000256" key="5">
    <source>
        <dbReference type="ARBA" id="ARBA00022679"/>
    </source>
</evidence>
<keyword evidence="11" id="KW-1185">Reference proteome</keyword>
<reference evidence="10 11" key="1">
    <citation type="journal article" date="2010" name="Stand. Genomic Sci.">
        <title>Complete genome sequence of Desulfarculus baarsii type strain (2st14).</title>
        <authorList>
            <person name="Sun H."/>
            <person name="Spring S."/>
            <person name="Lapidus A."/>
            <person name="Davenport K."/>
            <person name="Del Rio T.G."/>
            <person name="Tice H."/>
            <person name="Nolan M."/>
            <person name="Copeland A."/>
            <person name="Cheng J.F."/>
            <person name="Lucas S."/>
            <person name="Tapia R."/>
            <person name="Goodwin L."/>
            <person name="Pitluck S."/>
            <person name="Ivanova N."/>
            <person name="Pagani I."/>
            <person name="Mavromatis K."/>
            <person name="Ovchinnikova G."/>
            <person name="Pati A."/>
            <person name="Chen A."/>
            <person name="Palaniappan K."/>
            <person name="Hauser L."/>
            <person name="Chang Y.J."/>
            <person name="Jeffries C.D."/>
            <person name="Detter J.C."/>
            <person name="Han C."/>
            <person name="Rohde M."/>
            <person name="Brambilla E."/>
            <person name="Goker M."/>
            <person name="Woyke T."/>
            <person name="Bristow J."/>
            <person name="Eisen J.A."/>
            <person name="Markowitz V."/>
            <person name="Hugenholtz P."/>
            <person name="Kyrpides N.C."/>
            <person name="Klenk H.P."/>
            <person name="Land M."/>
        </authorList>
    </citation>
    <scope>NUCLEOTIDE SEQUENCE [LARGE SCALE GENOMIC DNA]</scope>
    <source>
        <strain evidence="11">ATCC 33931 / DSM 2075 / LMG 7858 / VKM B-1802 / 2st14</strain>
    </source>
</reference>
<accession>E1QLE0</accession>
<evidence type="ECO:0000256" key="1">
    <source>
        <dbReference type="ARBA" id="ARBA00001286"/>
    </source>
</evidence>
<keyword evidence="4" id="KW-0489">Methyltransferase</keyword>
<dbReference type="STRING" id="644282.Deba_3022"/>
<evidence type="ECO:0000256" key="2">
    <source>
        <dbReference type="ARBA" id="ARBA00008711"/>
    </source>
</evidence>
<dbReference type="Pfam" id="PF01035">
    <property type="entry name" value="DNA_binding_1"/>
    <property type="match status" value="1"/>
</dbReference>
<dbReference type="InterPro" id="IPR036388">
    <property type="entry name" value="WH-like_DNA-bd_sf"/>
</dbReference>
<dbReference type="AlphaFoldDB" id="E1QLE0"/>
<dbReference type="InterPro" id="IPR036217">
    <property type="entry name" value="MethylDNA_cys_MeTrfase_DNAb"/>
</dbReference>
<gene>
    <name evidence="10" type="ordered locus">Deba_3022</name>
</gene>
<feature type="domain" description="Methylated-DNA-[protein]-cysteine S-methyltransferase DNA binding" evidence="9">
    <location>
        <begin position="89"/>
        <end position="168"/>
    </location>
</feature>
<dbReference type="eggNOG" id="COG0350">
    <property type="taxonomic scope" value="Bacteria"/>
</dbReference>
<keyword evidence="6" id="KW-0227">DNA damage</keyword>
<dbReference type="FunFam" id="1.10.10.10:FF:000214">
    <property type="entry name" value="Methylated-DNA--protein-cysteine methyltransferase"/>
    <property type="match status" value="1"/>
</dbReference>
<dbReference type="InterPro" id="IPR014048">
    <property type="entry name" value="MethylDNA_cys_MeTrfase_DNA-bd"/>
</dbReference>
<dbReference type="InterPro" id="IPR036631">
    <property type="entry name" value="MGMT_N_sf"/>
</dbReference>
<dbReference type="SUPFAM" id="SSF53155">
    <property type="entry name" value="Methylated DNA-protein cysteine methyltransferase domain"/>
    <property type="match status" value="1"/>
</dbReference>
<evidence type="ECO:0000256" key="6">
    <source>
        <dbReference type="ARBA" id="ARBA00022763"/>
    </source>
</evidence>
<dbReference type="CDD" id="cd06445">
    <property type="entry name" value="ATase"/>
    <property type="match status" value="1"/>
</dbReference>
<keyword evidence="7" id="KW-0234">DNA repair</keyword>
<dbReference type="SUPFAM" id="SSF46767">
    <property type="entry name" value="Methylated DNA-protein cysteine methyltransferase, C-terminal domain"/>
    <property type="match status" value="1"/>
</dbReference>
<dbReference type="EC" id="2.1.1.63" evidence="3"/>
<name>E1QLE0_DESB2</name>
<dbReference type="NCBIfam" id="TIGR00589">
    <property type="entry name" value="ogt"/>
    <property type="match status" value="1"/>
</dbReference>
<dbReference type="PANTHER" id="PTHR10815:SF5">
    <property type="entry name" value="METHYLATED-DNA--PROTEIN-CYSTEINE METHYLTRANSFERASE"/>
    <property type="match status" value="1"/>
</dbReference>
<dbReference type="HOGENOM" id="CLU_000445_52_2_7"/>
<dbReference type="GO" id="GO:0003908">
    <property type="term" value="F:methylated-DNA-[protein]-cysteine S-methyltransferase activity"/>
    <property type="evidence" value="ECO:0007669"/>
    <property type="project" value="UniProtKB-EC"/>
</dbReference>